<accession>A0AAN6JP57</accession>
<proteinExistence type="predicted"/>
<dbReference type="InterPro" id="IPR052146">
    <property type="entry name" value="HOT1"/>
</dbReference>
<dbReference type="PANTHER" id="PTHR37784">
    <property type="entry name" value="PROTEIN MSN1"/>
    <property type="match status" value="1"/>
</dbReference>
<evidence type="ECO:0000313" key="3">
    <source>
        <dbReference type="Proteomes" id="UP001176517"/>
    </source>
</evidence>
<name>A0AAN6JP57_9BASI</name>
<dbReference type="PANTHER" id="PTHR37784:SF4">
    <property type="entry name" value="TRANSCRIPTION FACTOR-LIKE PROTEIN EUC1"/>
    <property type="match status" value="1"/>
</dbReference>
<dbReference type="GO" id="GO:0000981">
    <property type="term" value="F:DNA-binding transcription factor activity, RNA polymerase II-specific"/>
    <property type="evidence" value="ECO:0007669"/>
    <property type="project" value="TreeGrafter"/>
</dbReference>
<dbReference type="GO" id="GO:0060963">
    <property type="term" value="P:positive regulation of ribosomal protein gene transcription by RNA polymerase II"/>
    <property type="evidence" value="ECO:0007669"/>
    <property type="project" value="TreeGrafter"/>
</dbReference>
<evidence type="ECO:0000259" key="1">
    <source>
        <dbReference type="Pfam" id="PF12550"/>
    </source>
</evidence>
<dbReference type="EMBL" id="JAPDMZ010000480">
    <property type="protein sequence ID" value="KAK0542635.1"/>
    <property type="molecule type" value="Genomic_DNA"/>
</dbReference>
<evidence type="ECO:0000313" key="2">
    <source>
        <dbReference type="EMBL" id="KAK0542635.1"/>
    </source>
</evidence>
<comment type="caution">
    <text evidence="2">The sequence shown here is derived from an EMBL/GenBank/DDBJ whole genome shotgun (WGS) entry which is preliminary data.</text>
</comment>
<feature type="domain" description="Transcription activator GCR1-like" evidence="1">
    <location>
        <begin position="162"/>
        <end position="223"/>
    </location>
</feature>
<dbReference type="AlphaFoldDB" id="A0AAN6JP57"/>
<dbReference type="InterPro" id="IPR022210">
    <property type="entry name" value="TF_GCR1-like"/>
</dbReference>
<sequence length="260" mass="28773">RDTPVFSSTAFQNYEMQLLEHLKAPETSIADQIKAALPLIAEQMQAYSSATLAHFDQRTSLIQSEIQAAIRLSAQQAQEQRIRHEQQVRGLQTAIVSLMSNGTYGSSTQPHTNLGNNEVVGSLQPSNGFASSLPPPPPPFAAERPVVELEATVLSASVASAQGLRGLPSVEKMDEDWGSEWRRSDKDRKHYERRLRIIRHIENLAVDKGVSLPLAVMMLEHARLQQSNKSLAKLSDLVRDDSQLQYPSLDLIDLDTVTAV</sequence>
<reference evidence="2" key="1">
    <citation type="journal article" date="2023" name="PhytoFront">
        <title>Draft Genome Resources of Seven Strains of Tilletia horrida, Causal Agent of Kernel Smut of Rice.</title>
        <authorList>
            <person name="Khanal S."/>
            <person name="Antony Babu S."/>
            <person name="Zhou X.G."/>
        </authorList>
    </citation>
    <scope>NUCLEOTIDE SEQUENCE</scope>
    <source>
        <strain evidence="2">TX6</strain>
    </source>
</reference>
<dbReference type="GO" id="GO:0000978">
    <property type="term" value="F:RNA polymerase II cis-regulatory region sequence-specific DNA binding"/>
    <property type="evidence" value="ECO:0007669"/>
    <property type="project" value="TreeGrafter"/>
</dbReference>
<gene>
    <name evidence="2" type="ORF">OC846_006676</name>
</gene>
<feature type="non-terminal residue" evidence="2">
    <location>
        <position position="1"/>
    </location>
</feature>
<keyword evidence="3" id="KW-1185">Reference proteome</keyword>
<organism evidence="2 3">
    <name type="scientific">Tilletia horrida</name>
    <dbReference type="NCBI Taxonomy" id="155126"/>
    <lineage>
        <taxon>Eukaryota</taxon>
        <taxon>Fungi</taxon>
        <taxon>Dikarya</taxon>
        <taxon>Basidiomycota</taxon>
        <taxon>Ustilaginomycotina</taxon>
        <taxon>Exobasidiomycetes</taxon>
        <taxon>Tilletiales</taxon>
        <taxon>Tilletiaceae</taxon>
        <taxon>Tilletia</taxon>
    </lineage>
</organism>
<dbReference type="Pfam" id="PF12550">
    <property type="entry name" value="GCR1_C"/>
    <property type="match status" value="1"/>
</dbReference>
<dbReference type="Proteomes" id="UP001176517">
    <property type="component" value="Unassembled WGS sequence"/>
</dbReference>
<protein>
    <recommendedName>
        <fullName evidence="1">Transcription activator GCR1-like domain-containing protein</fullName>
    </recommendedName>
</protein>